<reference evidence="2" key="1">
    <citation type="journal article" date="2019" name="bioRxiv">
        <title>The Genome of the Zebra Mussel, Dreissena polymorpha: A Resource for Invasive Species Research.</title>
        <authorList>
            <person name="McCartney M.A."/>
            <person name="Auch B."/>
            <person name="Kono T."/>
            <person name="Mallez S."/>
            <person name="Zhang Y."/>
            <person name="Obille A."/>
            <person name="Becker A."/>
            <person name="Abrahante J.E."/>
            <person name="Garbe J."/>
            <person name="Badalamenti J.P."/>
            <person name="Herman A."/>
            <person name="Mangelson H."/>
            <person name="Liachko I."/>
            <person name="Sullivan S."/>
            <person name="Sone E.D."/>
            <person name="Koren S."/>
            <person name="Silverstein K.A.T."/>
            <person name="Beckman K.B."/>
            <person name="Gohl D.M."/>
        </authorList>
    </citation>
    <scope>NUCLEOTIDE SEQUENCE</scope>
    <source>
        <strain evidence="2">Duluth1</strain>
        <tissue evidence="2">Whole animal</tissue>
    </source>
</reference>
<proteinExistence type="predicted"/>
<dbReference type="EMBL" id="JAIWYP010000013">
    <property type="protein sequence ID" value="KAH3714621.1"/>
    <property type="molecule type" value="Genomic_DNA"/>
</dbReference>
<feature type="compositionally biased region" description="Polar residues" evidence="1">
    <location>
        <begin position="20"/>
        <end position="31"/>
    </location>
</feature>
<accession>A0A9D4HEL8</accession>
<feature type="region of interest" description="Disordered" evidence="1">
    <location>
        <begin position="1"/>
        <end position="47"/>
    </location>
</feature>
<evidence type="ECO:0000313" key="2">
    <source>
        <dbReference type="EMBL" id="KAH3714621.1"/>
    </source>
</evidence>
<dbReference type="Proteomes" id="UP000828390">
    <property type="component" value="Unassembled WGS sequence"/>
</dbReference>
<comment type="caution">
    <text evidence="2">The sequence shown here is derived from an EMBL/GenBank/DDBJ whole genome shotgun (WGS) entry which is preliminary data.</text>
</comment>
<evidence type="ECO:0000256" key="1">
    <source>
        <dbReference type="SAM" id="MobiDB-lite"/>
    </source>
</evidence>
<gene>
    <name evidence="2" type="ORF">DPMN_057306</name>
</gene>
<protein>
    <submittedName>
        <fullName evidence="2">Uncharacterized protein</fullName>
    </submittedName>
</protein>
<reference evidence="2" key="2">
    <citation type="submission" date="2020-11" db="EMBL/GenBank/DDBJ databases">
        <authorList>
            <person name="McCartney M.A."/>
            <person name="Auch B."/>
            <person name="Kono T."/>
            <person name="Mallez S."/>
            <person name="Becker A."/>
            <person name="Gohl D.M."/>
            <person name="Silverstein K.A.T."/>
            <person name="Koren S."/>
            <person name="Bechman K.B."/>
            <person name="Herman A."/>
            <person name="Abrahante J.E."/>
            <person name="Garbe J."/>
        </authorList>
    </citation>
    <scope>NUCLEOTIDE SEQUENCE</scope>
    <source>
        <strain evidence="2">Duluth1</strain>
        <tissue evidence="2">Whole animal</tissue>
    </source>
</reference>
<keyword evidence="3" id="KW-1185">Reference proteome</keyword>
<organism evidence="2 3">
    <name type="scientific">Dreissena polymorpha</name>
    <name type="common">Zebra mussel</name>
    <name type="synonym">Mytilus polymorpha</name>
    <dbReference type="NCBI Taxonomy" id="45954"/>
    <lineage>
        <taxon>Eukaryota</taxon>
        <taxon>Metazoa</taxon>
        <taxon>Spiralia</taxon>
        <taxon>Lophotrochozoa</taxon>
        <taxon>Mollusca</taxon>
        <taxon>Bivalvia</taxon>
        <taxon>Autobranchia</taxon>
        <taxon>Heteroconchia</taxon>
        <taxon>Euheterodonta</taxon>
        <taxon>Imparidentia</taxon>
        <taxon>Neoheterodontei</taxon>
        <taxon>Myida</taxon>
        <taxon>Dreissenoidea</taxon>
        <taxon>Dreissenidae</taxon>
        <taxon>Dreissena</taxon>
    </lineage>
</organism>
<dbReference type="AlphaFoldDB" id="A0A9D4HEL8"/>
<sequence>MDDEIEELESVLSQHFGKTPVSTPYNASQELCDSPNGNDDIDTDDGPHDINVIVQGRVRDYLSHQERVVEEDEESDELTMLMIRRILHLVTMQNFRKYRNSALKGVVATVNALKHLVLKRCSYTF</sequence>
<name>A0A9D4HEL8_DREPO</name>
<evidence type="ECO:0000313" key="3">
    <source>
        <dbReference type="Proteomes" id="UP000828390"/>
    </source>
</evidence>